<evidence type="ECO:0000256" key="7">
    <source>
        <dbReference type="RuleBase" id="RU079119"/>
    </source>
</evidence>
<feature type="transmembrane region" description="Helical" evidence="7">
    <location>
        <begin position="67"/>
        <end position="89"/>
    </location>
</feature>
<feature type="compositionally biased region" description="Low complexity" evidence="8">
    <location>
        <begin position="257"/>
        <end position="271"/>
    </location>
</feature>
<evidence type="ECO:0000256" key="2">
    <source>
        <dbReference type="ARBA" id="ARBA00022679"/>
    </source>
</evidence>
<dbReference type="PANTHER" id="PTHR22883">
    <property type="entry name" value="ZINC FINGER DHHC DOMAIN CONTAINING PROTEIN"/>
    <property type="match status" value="1"/>
</dbReference>
<comment type="subcellular location">
    <subcellularLocation>
        <location evidence="1">Membrane</location>
        <topology evidence="1">Multi-pass membrane protein</topology>
    </subcellularLocation>
</comment>
<evidence type="ECO:0000313" key="10">
    <source>
        <dbReference type="EMBL" id="VBB25282.1"/>
    </source>
</evidence>
<keyword evidence="5 7" id="KW-0472">Membrane</keyword>
<organism evidence="10 11">
    <name type="scientific">Acanthocheilonema viteae</name>
    <name type="common">Filarial nematode worm</name>
    <name type="synonym">Dipetalonema viteae</name>
    <dbReference type="NCBI Taxonomy" id="6277"/>
    <lineage>
        <taxon>Eukaryota</taxon>
        <taxon>Metazoa</taxon>
        <taxon>Ecdysozoa</taxon>
        <taxon>Nematoda</taxon>
        <taxon>Chromadorea</taxon>
        <taxon>Rhabditida</taxon>
        <taxon>Spirurina</taxon>
        <taxon>Spiruromorpha</taxon>
        <taxon>Filarioidea</taxon>
        <taxon>Onchocercidae</taxon>
        <taxon>Acanthocheilonema</taxon>
    </lineage>
</organism>
<dbReference type="GO" id="GO:0005794">
    <property type="term" value="C:Golgi apparatus"/>
    <property type="evidence" value="ECO:0007669"/>
    <property type="project" value="TreeGrafter"/>
</dbReference>
<evidence type="ECO:0000256" key="1">
    <source>
        <dbReference type="ARBA" id="ARBA00004141"/>
    </source>
</evidence>
<keyword evidence="4 7" id="KW-1133">Transmembrane helix</keyword>
<keyword evidence="11" id="KW-1185">Reference proteome</keyword>
<feature type="region of interest" description="Disordered" evidence="8">
    <location>
        <begin position="257"/>
        <end position="276"/>
    </location>
</feature>
<feature type="domain" description="Palmitoyltransferase DHHC" evidence="9">
    <location>
        <begin position="115"/>
        <end position="247"/>
    </location>
</feature>
<protein>
    <recommendedName>
        <fullName evidence="7">Palmitoyltransferase</fullName>
        <ecNumber evidence="7">2.3.1.225</ecNumber>
    </recommendedName>
</protein>
<dbReference type="EMBL" id="UPTC01000006">
    <property type="protein sequence ID" value="VBB25282.1"/>
    <property type="molecule type" value="Genomic_DNA"/>
</dbReference>
<sequence>MKNCLSFSRLNFAVIRKLSHNRDVQLQRRRHNGWTWPPSLLQILFWITVPIFASSTAFLLIPLHILYAPLAVFTGTIWLILQMIVLTCIDPAVSNLRKDQAPAYFDTTKHEHVIENLFCNICLINVDPNCKHCRQCNKCISGFDHHCKWLNNCIGSVNYRLFLLLVLSVCFISALISICLIVLAVISFINIGLLPNADKLPIKLMLWQGLCVGVAVTYSIVAILCAHLLYFHYKLWQRGMTTYYFIRINRECKNNQKQQQRKQQQQQQQEQQQEEKNLSINGGLTPLEKTCSKLNIIKSRAIRDSNIDNPYVSFTFQESLANNEQK</sequence>
<dbReference type="InterPro" id="IPR039859">
    <property type="entry name" value="PFA4/ZDH16/20/ERF2-like"/>
</dbReference>
<dbReference type="Pfam" id="PF01529">
    <property type="entry name" value="DHHC"/>
    <property type="match status" value="1"/>
</dbReference>
<accession>A0A498S698</accession>
<feature type="transmembrane region" description="Helical" evidence="7">
    <location>
        <begin position="39"/>
        <end position="61"/>
    </location>
</feature>
<evidence type="ECO:0000256" key="3">
    <source>
        <dbReference type="ARBA" id="ARBA00022692"/>
    </source>
</evidence>
<keyword evidence="2 7" id="KW-0808">Transferase</keyword>
<dbReference type="Proteomes" id="UP000276991">
    <property type="component" value="Unassembled WGS sequence"/>
</dbReference>
<comment type="domain">
    <text evidence="7">The DHHC domain is required for palmitoyltransferase activity.</text>
</comment>
<feature type="transmembrane region" description="Helical" evidence="7">
    <location>
        <begin position="161"/>
        <end position="194"/>
    </location>
</feature>
<dbReference type="GO" id="GO:0006612">
    <property type="term" value="P:protein targeting to membrane"/>
    <property type="evidence" value="ECO:0007669"/>
    <property type="project" value="TreeGrafter"/>
</dbReference>
<evidence type="ECO:0000256" key="5">
    <source>
        <dbReference type="ARBA" id="ARBA00023136"/>
    </source>
</evidence>
<proteinExistence type="inferred from homology"/>
<feature type="transmembrane region" description="Helical" evidence="7">
    <location>
        <begin position="206"/>
        <end position="231"/>
    </location>
</feature>
<gene>
    <name evidence="10" type="ORF">NAV_LOCUS112</name>
</gene>
<evidence type="ECO:0000259" key="9">
    <source>
        <dbReference type="Pfam" id="PF01529"/>
    </source>
</evidence>
<name>A0A498S698_ACAVI</name>
<dbReference type="PANTHER" id="PTHR22883:SF203">
    <property type="entry name" value="PALMITOYLTRANSFERASE"/>
    <property type="match status" value="1"/>
</dbReference>
<keyword evidence="6 7" id="KW-0012">Acyltransferase</keyword>
<dbReference type="GO" id="GO:0019706">
    <property type="term" value="F:protein-cysteine S-palmitoyltransferase activity"/>
    <property type="evidence" value="ECO:0007669"/>
    <property type="project" value="UniProtKB-EC"/>
</dbReference>
<dbReference type="STRING" id="6277.A0A498S698"/>
<reference evidence="10 11" key="1">
    <citation type="submission" date="2018-08" db="EMBL/GenBank/DDBJ databases">
        <authorList>
            <person name="Laetsch R D."/>
            <person name="Stevens L."/>
            <person name="Kumar S."/>
            <person name="Blaxter L. M."/>
        </authorList>
    </citation>
    <scope>NUCLEOTIDE SEQUENCE [LARGE SCALE GENOMIC DNA]</scope>
</reference>
<evidence type="ECO:0000256" key="8">
    <source>
        <dbReference type="SAM" id="MobiDB-lite"/>
    </source>
</evidence>
<evidence type="ECO:0000313" key="11">
    <source>
        <dbReference type="Proteomes" id="UP000276991"/>
    </source>
</evidence>
<dbReference type="AlphaFoldDB" id="A0A498S698"/>
<dbReference type="InterPro" id="IPR001594">
    <property type="entry name" value="Palmitoyltrfase_DHHC"/>
</dbReference>
<dbReference type="GO" id="GO:0005783">
    <property type="term" value="C:endoplasmic reticulum"/>
    <property type="evidence" value="ECO:0007669"/>
    <property type="project" value="TreeGrafter"/>
</dbReference>
<comment type="catalytic activity">
    <reaction evidence="7">
        <text>L-cysteinyl-[protein] + hexadecanoyl-CoA = S-hexadecanoyl-L-cysteinyl-[protein] + CoA</text>
        <dbReference type="Rhea" id="RHEA:36683"/>
        <dbReference type="Rhea" id="RHEA-COMP:10131"/>
        <dbReference type="Rhea" id="RHEA-COMP:11032"/>
        <dbReference type="ChEBI" id="CHEBI:29950"/>
        <dbReference type="ChEBI" id="CHEBI:57287"/>
        <dbReference type="ChEBI" id="CHEBI:57379"/>
        <dbReference type="ChEBI" id="CHEBI:74151"/>
        <dbReference type="EC" id="2.3.1.225"/>
    </reaction>
</comment>
<dbReference type="EC" id="2.3.1.225" evidence="7"/>
<dbReference type="OrthoDB" id="331948at2759"/>
<comment type="similarity">
    <text evidence="7">Belongs to the DHHC palmitoyltransferase family.</text>
</comment>
<keyword evidence="3 7" id="KW-0812">Transmembrane</keyword>
<dbReference type="GO" id="GO:0016020">
    <property type="term" value="C:membrane"/>
    <property type="evidence" value="ECO:0007669"/>
    <property type="project" value="UniProtKB-SubCell"/>
</dbReference>
<evidence type="ECO:0000256" key="4">
    <source>
        <dbReference type="ARBA" id="ARBA00022989"/>
    </source>
</evidence>
<evidence type="ECO:0000256" key="6">
    <source>
        <dbReference type="ARBA" id="ARBA00023315"/>
    </source>
</evidence>
<dbReference type="PROSITE" id="PS50216">
    <property type="entry name" value="DHHC"/>
    <property type="match status" value="1"/>
</dbReference>